<gene>
    <name evidence="3" type="ORF">C1SCF055_LOCUS24407</name>
</gene>
<evidence type="ECO:0000259" key="2">
    <source>
        <dbReference type="Pfam" id="PF12237"/>
    </source>
</evidence>
<dbReference type="PANTHER" id="PTHR21727:SF0">
    <property type="entry name" value="MRNA (2'-O-METHYLADENOSINE-N(6)-)-METHYLTRANSFERASE"/>
    <property type="match status" value="1"/>
</dbReference>
<sequence>MSAFSSNWLKLQSQLPTSKRKGARLPKGKRKSEDAEGEAQQFSKKNKRGNAETAQVKKGKKNRKAPSLTSMIQLELGRWEIMDSLVEAYDQHVSPVLGGNSTLRNEQKRKRHLESWLWSRLFFPLLPLGEPTTTAISAGDEALQRKLCNAGLSKKEARRRIERLATVLSSEIPSSTEKIVVQVEENTMTTLKCGKRQVQLLREYFAKLKSLTQRKAEDFNQAAFLVLARYRILQVHDKGGGNQGAIPPAVFNALREWWPHSEPVEAFASPLNTLAGKGSYHSAFSDTDRIFGSRGSFFDSSFEEGLVEVNPPFDEYLVLRAANFCRSCLEEAELGQKSLAFVIIIPETDWPGHAAFLQSKFKKWSLSLPSGSHFYQVGNQHVNRQRSYPASRNTTVLLLASPMIKKTKLLRHRIDEAFRLRP</sequence>
<feature type="region of interest" description="Disordered" evidence="1">
    <location>
        <begin position="1"/>
        <end position="66"/>
    </location>
</feature>
<dbReference type="AlphaFoldDB" id="A0A9P1G5I1"/>
<accession>A0A9P1G5I1</accession>
<reference evidence="4 5" key="2">
    <citation type="submission" date="2024-05" db="EMBL/GenBank/DDBJ databases">
        <authorList>
            <person name="Chen Y."/>
            <person name="Shah S."/>
            <person name="Dougan E. K."/>
            <person name="Thang M."/>
            <person name="Chan C."/>
        </authorList>
    </citation>
    <scope>NUCLEOTIDE SEQUENCE [LARGE SCALE GENOMIC DNA]</scope>
</reference>
<dbReference type="EMBL" id="CAMXCT010002424">
    <property type="protein sequence ID" value="CAI3998077.1"/>
    <property type="molecule type" value="Genomic_DNA"/>
</dbReference>
<dbReference type="EMBL" id="CAMXCT030002424">
    <property type="protein sequence ID" value="CAL4785389.1"/>
    <property type="molecule type" value="Genomic_DNA"/>
</dbReference>
<dbReference type="PANTHER" id="PTHR21727">
    <property type="entry name" value="PHOSPHORYLATED CTD INTERACTING FACTOR 1"/>
    <property type="match status" value="1"/>
</dbReference>
<feature type="compositionally biased region" description="Polar residues" evidence="1">
    <location>
        <begin position="1"/>
        <end position="17"/>
    </location>
</feature>
<evidence type="ECO:0000256" key="1">
    <source>
        <dbReference type="SAM" id="MobiDB-lite"/>
    </source>
</evidence>
<name>A0A9P1G5I1_9DINO</name>
<proteinExistence type="predicted"/>
<evidence type="ECO:0000313" key="4">
    <source>
        <dbReference type="EMBL" id="CAL4785389.1"/>
    </source>
</evidence>
<dbReference type="InterPro" id="IPR039881">
    <property type="entry name" value="PCIF1-like"/>
</dbReference>
<dbReference type="OrthoDB" id="193787at2759"/>
<feature type="domain" description="PCIF1 WW" evidence="2">
    <location>
        <begin position="201"/>
        <end position="376"/>
    </location>
</feature>
<dbReference type="Pfam" id="PF12237">
    <property type="entry name" value="PCIF1_WW"/>
    <property type="match status" value="1"/>
</dbReference>
<dbReference type="GO" id="GO:0099122">
    <property type="term" value="F:RNA polymerase II C-terminal domain binding"/>
    <property type="evidence" value="ECO:0007669"/>
    <property type="project" value="InterPro"/>
</dbReference>
<organism evidence="3">
    <name type="scientific">Cladocopium goreaui</name>
    <dbReference type="NCBI Taxonomy" id="2562237"/>
    <lineage>
        <taxon>Eukaryota</taxon>
        <taxon>Sar</taxon>
        <taxon>Alveolata</taxon>
        <taxon>Dinophyceae</taxon>
        <taxon>Suessiales</taxon>
        <taxon>Symbiodiniaceae</taxon>
        <taxon>Cladocopium</taxon>
    </lineage>
</organism>
<reference evidence="3" key="1">
    <citation type="submission" date="2022-10" db="EMBL/GenBank/DDBJ databases">
        <authorList>
            <person name="Chen Y."/>
            <person name="Dougan E. K."/>
            <person name="Chan C."/>
            <person name="Rhodes N."/>
            <person name="Thang M."/>
        </authorList>
    </citation>
    <scope>NUCLEOTIDE SEQUENCE</scope>
</reference>
<protein>
    <submittedName>
        <fullName evidence="4">Phosphorylated CTD-interacting factor 1</fullName>
    </submittedName>
</protein>
<dbReference type="EMBL" id="CAMXCT020002424">
    <property type="protein sequence ID" value="CAL1151452.1"/>
    <property type="molecule type" value="Genomic_DNA"/>
</dbReference>
<evidence type="ECO:0000313" key="3">
    <source>
        <dbReference type="EMBL" id="CAI3998077.1"/>
    </source>
</evidence>
<evidence type="ECO:0000313" key="5">
    <source>
        <dbReference type="Proteomes" id="UP001152797"/>
    </source>
</evidence>
<dbReference type="Proteomes" id="UP001152797">
    <property type="component" value="Unassembled WGS sequence"/>
</dbReference>
<feature type="compositionally biased region" description="Basic residues" evidence="1">
    <location>
        <begin position="18"/>
        <end position="30"/>
    </location>
</feature>
<comment type="caution">
    <text evidence="3">The sequence shown here is derived from an EMBL/GenBank/DDBJ whole genome shotgun (WGS) entry which is preliminary data.</text>
</comment>
<dbReference type="GO" id="GO:0016422">
    <property type="term" value="F:mRNA (2'-O-methyladenosine-N6-)-methyltransferase activity"/>
    <property type="evidence" value="ECO:0007669"/>
    <property type="project" value="InterPro"/>
</dbReference>
<keyword evidence="5" id="KW-1185">Reference proteome</keyword>
<dbReference type="InterPro" id="IPR022035">
    <property type="entry name" value="PCIF1_WW"/>
</dbReference>